<dbReference type="Pfam" id="PF10673">
    <property type="entry name" value="DUF2487"/>
    <property type="match status" value="1"/>
</dbReference>
<evidence type="ECO:0000313" key="2">
    <source>
        <dbReference type="Proteomes" id="UP000245202"/>
    </source>
</evidence>
<evidence type="ECO:0000313" key="1">
    <source>
        <dbReference type="EMBL" id="GBG12010.1"/>
    </source>
</evidence>
<reference evidence="1 2" key="1">
    <citation type="submission" date="2017-08" db="EMBL/GenBank/DDBJ databases">
        <title>Substantial Increase in Enzyme Production by Combined Drug-Resistance Mutations in Paenibacillus agaridevorans.</title>
        <authorList>
            <person name="Tanaka Y."/>
            <person name="Funane K."/>
            <person name="Hosaka T."/>
            <person name="Shiwa Y."/>
            <person name="Fujita N."/>
            <person name="Miyazaki T."/>
            <person name="Yoshikawa H."/>
            <person name="Murakami K."/>
            <person name="Kasahara K."/>
            <person name="Inaoka T."/>
            <person name="Hiraga Y."/>
            <person name="Ochi K."/>
        </authorList>
    </citation>
    <scope>NUCLEOTIDE SEQUENCE [LARGE SCALE GENOMIC DNA]</scope>
    <source>
        <strain evidence="1 2">T-3040</strain>
    </source>
</reference>
<gene>
    <name evidence="1" type="ORF">PAT3040_06870</name>
</gene>
<comment type="caution">
    <text evidence="1">The sequence shown here is derived from an EMBL/GenBank/DDBJ whole genome shotgun (WGS) entry which is preliminary data.</text>
</comment>
<evidence type="ECO:0008006" key="3">
    <source>
        <dbReference type="Google" id="ProtNLM"/>
    </source>
</evidence>
<sequence length="141" mass="15563">MKFSEIEKERWDELSPYLDTCLLPVTGLTGGESPHEATEKLEQLRDVLDLVEIPFKGRVVTYPACHYLSEAERAGTFLAGYVDKLRDAGFVYIIIATANPTLDMTLSGADLILQKDDNGEGLQPAFVSSQIRELWSGGSPL</sequence>
<dbReference type="AlphaFoldDB" id="A0A2R5EZB5"/>
<dbReference type="Proteomes" id="UP000245202">
    <property type="component" value="Unassembled WGS sequence"/>
</dbReference>
<organism evidence="1 2">
    <name type="scientific">Paenibacillus agaridevorans</name>
    <dbReference type="NCBI Taxonomy" id="171404"/>
    <lineage>
        <taxon>Bacteria</taxon>
        <taxon>Bacillati</taxon>
        <taxon>Bacillota</taxon>
        <taxon>Bacilli</taxon>
        <taxon>Bacillales</taxon>
        <taxon>Paenibacillaceae</taxon>
        <taxon>Paenibacillus</taxon>
    </lineage>
</organism>
<keyword evidence="2" id="KW-1185">Reference proteome</keyword>
<dbReference type="RefSeq" id="WP_108996160.1">
    <property type="nucleotide sequence ID" value="NZ_BDQX01000458.1"/>
</dbReference>
<accession>A0A2R5EZB5</accession>
<proteinExistence type="predicted"/>
<dbReference type="EMBL" id="BDQX01000458">
    <property type="protein sequence ID" value="GBG12010.1"/>
    <property type="molecule type" value="Genomic_DNA"/>
</dbReference>
<protein>
    <recommendedName>
        <fullName evidence="3">DUF2487 domain-containing protein</fullName>
    </recommendedName>
</protein>
<dbReference type="InterPro" id="IPR019615">
    <property type="entry name" value="DUF2487"/>
</dbReference>
<name>A0A2R5EZB5_9BACL</name>